<dbReference type="InterPro" id="IPR014729">
    <property type="entry name" value="Rossmann-like_a/b/a_fold"/>
</dbReference>
<evidence type="ECO:0000259" key="1">
    <source>
        <dbReference type="Pfam" id="PF01171"/>
    </source>
</evidence>
<feature type="non-terminal residue" evidence="2">
    <location>
        <position position="49"/>
    </location>
</feature>
<dbReference type="AlphaFoldDB" id="A0A382JHL8"/>
<organism evidence="2">
    <name type="scientific">marine metagenome</name>
    <dbReference type="NCBI Taxonomy" id="408172"/>
    <lineage>
        <taxon>unclassified sequences</taxon>
        <taxon>metagenomes</taxon>
        <taxon>ecological metagenomes</taxon>
    </lineage>
</organism>
<evidence type="ECO:0000313" key="2">
    <source>
        <dbReference type="EMBL" id="SVC10667.1"/>
    </source>
</evidence>
<protein>
    <recommendedName>
        <fullName evidence="1">tRNA(Ile)-lysidine/2-thiocytidine synthase N-terminal domain-containing protein</fullName>
    </recommendedName>
</protein>
<dbReference type="SUPFAM" id="SSF52402">
    <property type="entry name" value="Adenine nucleotide alpha hydrolases-like"/>
    <property type="match status" value="1"/>
</dbReference>
<gene>
    <name evidence="2" type="ORF">METZ01_LOCUS263521</name>
</gene>
<dbReference type="Gene3D" id="3.40.50.620">
    <property type="entry name" value="HUPs"/>
    <property type="match status" value="1"/>
</dbReference>
<dbReference type="Pfam" id="PF01171">
    <property type="entry name" value="ATP_bind_3"/>
    <property type="match status" value="1"/>
</dbReference>
<name>A0A382JHL8_9ZZZZ</name>
<reference evidence="2" key="1">
    <citation type="submission" date="2018-05" db="EMBL/GenBank/DDBJ databases">
        <authorList>
            <person name="Lanie J.A."/>
            <person name="Ng W.-L."/>
            <person name="Kazmierczak K.M."/>
            <person name="Andrzejewski T.M."/>
            <person name="Davidsen T.M."/>
            <person name="Wayne K.J."/>
            <person name="Tettelin H."/>
            <person name="Glass J.I."/>
            <person name="Rusch D."/>
            <person name="Podicherti R."/>
            <person name="Tsui H.-C.T."/>
            <person name="Winkler M.E."/>
        </authorList>
    </citation>
    <scope>NUCLEOTIDE SEQUENCE</scope>
</reference>
<feature type="domain" description="tRNA(Ile)-lysidine/2-thiocytidine synthase N-terminal" evidence="1">
    <location>
        <begin position="1"/>
        <end position="49"/>
    </location>
</feature>
<dbReference type="InterPro" id="IPR011063">
    <property type="entry name" value="TilS/TtcA_N"/>
</dbReference>
<proteinExistence type="predicted"/>
<dbReference type="EMBL" id="UINC01073923">
    <property type="protein sequence ID" value="SVC10667.1"/>
    <property type="molecule type" value="Genomic_DNA"/>
</dbReference>
<sequence>MIVAFSGGPDSTALLLSLTNLQERFPLTLIAAHLNHMTRGKESQKDEEF</sequence>
<accession>A0A382JHL8</accession>